<feature type="transmembrane region" description="Helical" evidence="1">
    <location>
        <begin position="51"/>
        <end position="69"/>
    </location>
</feature>
<dbReference type="EMBL" id="BARW01034419">
    <property type="protein sequence ID" value="GAJ06223.1"/>
    <property type="molecule type" value="Genomic_DNA"/>
</dbReference>
<keyword evidence="1" id="KW-1133">Transmembrane helix</keyword>
<comment type="caution">
    <text evidence="2">The sequence shown here is derived from an EMBL/GenBank/DDBJ whole genome shotgun (WGS) entry which is preliminary data.</text>
</comment>
<feature type="transmembrane region" description="Helical" evidence="1">
    <location>
        <begin position="7"/>
        <end position="31"/>
    </location>
</feature>
<reference evidence="2" key="1">
    <citation type="journal article" date="2014" name="Front. Microbiol.">
        <title>High frequency of phylogenetically diverse reductive dehalogenase-homologous genes in deep subseafloor sedimentary metagenomes.</title>
        <authorList>
            <person name="Kawai M."/>
            <person name="Futagami T."/>
            <person name="Toyoda A."/>
            <person name="Takaki Y."/>
            <person name="Nishi S."/>
            <person name="Hori S."/>
            <person name="Arai W."/>
            <person name="Tsubouchi T."/>
            <person name="Morono Y."/>
            <person name="Uchiyama I."/>
            <person name="Ito T."/>
            <person name="Fujiyama A."/>
            <person name="Inagaki F."/>
            <person name="Takami H."/>
        </authorList>
    </citation>
    <scope>NUCLEOTIDE SEQUENCE</scope>
    <source>
        <strain evidence="2">Expedition CK06-06</strain>
    </source>
</reference>
<keyword evidence="1" id="KW-0812">Transmembrane</keyword>
<sequence length="72" mass="7270">MNKKAQGGLVAAFIGILVAVIVGVGVAIPVIQDTISNASLTGTTLTIVNLLPLMIGLVLFVAVAALITLRSN</sequence>
<evidence type="ECO:0008006" key="3">
    <source>
        <dbReference type="Google" id="ProtNLM"/>
    </source>
</evidence>
<evidence type="ECO:0000256" key="1">
    <source>
        <dbReference type="SAM" id="Phobius"/>
    </source>
</evidence>
<keyword evidence="1" id="KW-0472">Membrane</keyword>
<organism evidence="2">
    <name type="scientific">marine sediment metagenome</name>
    <dbReference type="NCBI Taxonomy" id="412755"/>
    <lineage>
        <taxon>unclassified sequences</taxon>
        <taxon>metagenomes</taxon>
        <taxon>ecological metagenomes</taxon>
    </lineage>
</organism>
<accession>X1TLL7</accession>
<proteinExistence type="predicted"/>
<protein>
    <recommendedName>
        <fullName evidence="3">MotA/TolQ/ExbB proton channel domain-containing protein</fullName>
    </recommendedName>
</protein>
<evidence type="ECO:0000313" key="2">
    <source>
        <dbReference type="EMBL" id="GAJ06223.1"/>
    </source>
</evidence>
<dbReference type="AlphaFoldDB" id="X1TLL7"/>
<gene>
    <name evidence="2" type="ORF">S12H4_53955</name>
</gene>
<name>X1TLL7_9ZZZZ</name>